<feature type="coiled-coil region" evidence="4">
    <location>
        <begin position="157"/>
        <end position="184"/>
    </location>
</feature>
<dbReference type="InterPro" id="IPR003594">
    <property type="entry name" value="HATPase_dom"/>
</dbReference>
<comment type="caution">
    <text evidence="6">The sequence shown here is derived from an EMBL/GenBank/DDBJ whole genome shotgun (WGS) entry which is preliminary data.</text>
</comment>
<proteinExistence type="predicted"/>
<dbReference type="InterPro" id="IPR036890">
    <property type="entry name" value="HATPase_C_sf"/>
</dbReference>
<dbReference type="InterPro" id="IPR004358">
    <property type="entry name" value="Sig_transdc_His_kin-like_C"/>
</dbReference>
<dbReference type="RefSeq" id="WP_167961378.1">
    <property type="nucleotide sequence ID" value="NZ_JAATJJ010000001.1"/>
</dbReference>
<sequence>MIPPLEHPNETGRLEELNSYSILDTLPEEDYDNLTEIAAEICGTPISLVSLLDDKRQWFKSHHGLNAESTPKEYAFCAHAIHEDEIFIIQDSRTDNRFHDNPLVTGEPKVIFYAGVPLVTEQGLPLGTLCVIDHTPKLLSKSQIGSLKALAKQVMNLLELRKSNALLETSMASLKEKNEELEQFAYIAAHDLKSPLNNISSISELFSESYGPDMDEEGKMMLSFIKNASDKLKGLVDGLLQYSRSDSVFKEGDSLINLESLKSDILGLYSYDNEISIDLKSNVKEVKTNRAAINQILMNLISNAIKYSDKEHVKIELGIFDIDNNYECYVKDNGPGIPSDQHEKIFEIFITSTEKDKYGNAGNGLGLATVKKIVEKMGGSIKVESSLGKGANFIFRIQK</sequence>
<name>A0A846QW58_9FLAO</name>
<keyword evidence="6" id="KW-0418">Kinase</keyword>
<dbReference type="EMBL" id="JAATJJ010000001">
    <property type="protein sequence ID" value="NJB70513.1"/>
    <property type="molecule type" value="Genomic_DNA"/>
</dbReference>
<evidence type="ECO:0000259" key="5">
    <source>
        <dbReference type="PROSITE" id="PS50109"/>
    </source>
</evidence>
<dbReference type="GO" id="GO:0000155">
    <property type="term" value="F:phosphorelay sensor kinase activity"/>
    <property type="evidence" value="ECO:0007669"/>
    <property type="project" value="InterPro"/>
</dbReference>
<dbReference type="Gene3D" id="3.30.565.10">
    <property type="entry name" value="Histidine kinase-like ATPase, C-terminal domain"/>
    <property type="match status" value="1"/>
</dbReference>
<dbReference type="SMART" id="SM00388">
    <property type="entry name" value="HisKA"/>
    <property type="match status" value="1"/>
</dbReference>
<dbReference type="Pfam" id="PF01590">
    <property type="entry name" value="GAF"/>
    <property type="match status" value="1"/>
</dbReference>
<dbReference type="PANTHER" id="PTHR43102:SF2">
    <property type="entry name" value="GAF DOMAIN-CONTAINING PROTEIN"/>
    <property type="match status" value="1"/>
</dbReference>
<comment type="catalytic activity">
    <reaction evidence="1">
        <text>ATP + protein L-histidine = ADP + protein N-phospho-L-histidine.</text>
        <dbReference type="EC" id="2.7.13.3"/>
    </reaction>
</comment>
<feature type="domain" description="Histidine kinase" evidence="5">
    <location>
        <begin position="187"/>
        <end position="399"/>
    </location>
</feature>
<evidence type="ECO:0000256" key="4">
    <source>
        <dbReference type="SAM" id="Coils"/>
    </source>
</evidence>
<dbReference type="InterPro" id="IPR003661">
    <property type="entry name" value="HisK_dim/P_dom"/>
</dbReference>
<keyword evidence="3" id="KW-0597">Phosphoprotein</keyword>
<dbReference type="InterPro" id="IPR036097">
    <property type="entry name" value="HisK_dim/P_sf"/>
</dbReference>
<dbReference type="Proteomes" id="UP000590442">
    <property type="component" value="Unassembled WGS sequence"/>
</dbReference>
<dbReference type="PRINTS" id="PR00344">
    <property type="entry name" value="BCTRLSENSOR"/>
</dbReference>
<dbReference type="CDD" id="cd00082">
    <property type="entry name" value="HisKA"/>
    <property type="match status" value="1"/>
</dbReference>
<reference evidence="6 7" key="1">
    <citation type="submission" date="2020-03" db="EMBL/GenBank/DDBJ databases">
        <title>Genomic Encyclopedia of Type Strains, Phase IV (KMG-IV): sequencing the most valuable type-strain genomes for metagenomic binning, comparative biology and taxonomic classification.</title>
        <authorList>
            <person name="Goeker M."/>
        </authorList>
    </citation>
    <scope>NUCLEOTIDE SEQUENCE [LARGE SCALE GENOMIC DNA]</scope>
    <source>
        <strain evidence="6 7">DSM 29762</strain>
    </source>
</reference>
<dbReference type="Pfam" id="PF00512">
    <property type="entry name" value="HisKA"/>
    <property type="match status" value="1"/>
</dbReference>
<dbReference type="InterPro" id="IPR005467">
    <property type="entry name" value="His_kinase_dom"/>
</dbReference>
<evidence type="ECO:0000313" key="6">
    <source>
        <dbReference type="EMBL" id="NJB70513.1"/>
    </source>
</evidence>
<dbReference type="InterPro" id="IPR029016">
    <property type="entry name" value="GAF-like_dom_sf"/>
</dbReference>
<dbReference type="Gene3D" id="1.10.287.130">
    <property type="match status" value="1"/>
</dbReference>
<gene>
    <name evidence="6" type="ORF">GGR42_000975</name>
</gene>
<evidence type="ECO:0000256" key="2">
    <source>
        <dbReference type="ARBA" id="ARBA00012438"/>
    </source>
</evidence>
<dbReference type="SUPFAM" id="SSF55781">
    <property type="entry name" value="GAF domain-like"/>
    <property type="match status" value="1"/>
</dbReference>
<keyword evidence="6" id="KW-0808">Transferase</keyword>
<dbReference type="AlphaFoldDB" id="A0A846QW58"/>
<dbReference type="Gene3D" id="3.30.450.40">
    <property type="match status" value="1"/>
</dbReference>
<dbReference type="Pfam" id="PF02518">
    <property type="entry name" value="HATPase_c"/>
    <property type="match status" value="1"/>
</dbReference>
<keyword evidence="7" id="KW-1185">Reference proteome</keyword>
<dbReference type="PANTHER" id="PTHR43102">
    <property type="entry name" value="SLR1143 PROTEIN"/>
    <property type="match status" value="1"/>
</dbReference>
<dbReference type="SUPFAM" id="SSF47384">
    <property type="entry name" value="Homodimeric domain of signal transducing histidine kinase"/>
    <property type="match status" value="1"/>
</dbReference>
<accession>A0A846QW58</accession>
<evidence type="ECO:0000256" key="1">
    <source>
        <dbReference type="ARBA" id="ARBA00000085"/>
    </source>
</evidence>
<evidence type="ECO:0000313" key="7">
    <source>
        <dbReference type="Proteomes" id="UP000590442"/>
    </source>
</evidence>
<dbReference type="SMART" id="SM00387">
    <property type="entry name" value="HATPase_c"/>
    <property type="match status" value="1"/>
</dbReference>
<organism evidence="6 7">
    <name type="scientific">Saonia flava</name>
    <dbReference type="NCBI Taxonomy" id="523696"/>
    <lineage>
        <taxon>Bacteria</taxon>
        <taxon>Pseudomonadati</taxon>
        <taxon>Bacteroidota</taxon>
        <taxon>Flavobacteriia</taxon>
        <taxon>Flavobacteriales</taxon>
        <taxon>Flavobacteriaceae</taxon>
        <taxon>Saonia</taxon>
    </lineage>
</organism>
<protein>
    <recommendedName>
        <fullName evidence="2">histidine kinase</fullName>
        <ecNumber evidence="2">2.7.13.3</ecNumber>
    </recommendedName>
</protein>
<dbReference type="InterPro" id="IPR003018">
    <property type="entry name" value="GAF"/>
</dbReference>
<dbReference type="SUPFAM" id="SSF55874">
    <property type="entry name" value="ATPase domain of HSP90 chaperone/DNA topoisomerase II/histidine kinase"/>
    <property type="match status" value="1"/>
</dbReference>
<evidence type="ECO:0000256" key="3">
    <source>
        <dbReference type="ARBA" id="ARBA00022553"/>
    </source>
</evidence>
<keyword evidence="4" id="KW-0175">Coiled coil</keyword>
<dbReference type="PROSITE" id="PS50109">
    <property type="entry name" value="HIS_KIN"/>
    <property type="match status" value="1"/>
</dbReference>
<dbReference type="EC" id="2.7.13.3" evidence="2"/>
<dbReference type="SMART" id="SM00065">
    <property type="entry name" value="GAF"/>
    <property type="match status" value="1"/>
</dbReference>